<keyword evidence="2" id="KW-0378">Hydrolase</keyword>
<feature type="domain" description="HNH nuclease" evidence="1">
    <location>
        <begin position="53"/>
        <end position="103"/>
    </location>
</feature>
<dbReference type="SMART" id="SM00507">
    <property type="entry name" value="HNHc"/>
    <property type="match status" value="1"/>
</dbReference>
<dbReference type="InterPro" id="IPR038575">
    <property type="entry name" value="E6_sf"/>
</dbReference>
<protein>
    <submittedName>
        <fullName evidence="2">5-methylcytosine-specific restriction endonuclease McrA</fullName>
    </submittedName>
</protein>
<accession>A0ABV2GIZ0</accession>
<comment type="caution">
    <text evidence="2">The sequence shown here is derived from an EMBL/GenBank/DDBJ whole genome shotgun (WGS) entry which is preliminary data.</text>
</comment>
<evidence type="ECO:0000313" key="3">
    <source>
        <dbReference type="Proteomes" id="UP001549204"/>
    </source>
</evidence>
<dbReference type="RefSeq" id="WP_354488834.1">
    <property type="nucleotide sequence ID" value="NZ_JBEPMC010000002.1"/>
</dbReference>
<keyword evidence="2" id="KW-0255">Endonuclease</keyword>
<dbReference type="GO" id="GO:0004519">
    <property type="term" value="F:endonuclease activity"/>
    <property type="evidence" value="ECO:0007669"/>
    <property type="project" value="UniProtKB-KW"/>
</dbReference>
<evidence type="ECO:0000259" key="1">
    <source>
        <dbReference type="SMART" id="SM00507"/>
    </source>
</evidence>
<organism evidence="2 3">
    <name type="scientific">Mesorhizobium robiniae</name>
    <dbReference type="NCBI Taxonomy" id="559315"/>
    <lineage>
        <taxon>Bacteria</taxon>
        <taxon>Pseudomonadati</taxon>
        <taxon>Pseudomonadota</taxon>
        <taxon>Alphaproteobacteria</taxon>
        <taxon>Hyphomicrobiales</taxon>
        <taxon>Phyllobacteriaceae</taxon>
        <taxon>Mesorhizobium</taxon>
    </lineage>
</organism>
<name>A0ABV2GIZ0_9HYPH</name>
<evidence type="ECO:0000313" key="2">
    <source>
        <dbReference type="EMBL" id="MET3578213.1"/>
    </source>
</evidence>
<sequence length="113" mass="13119">MPILPPRICSCGKVVASGERCACQIVRDRERRARFDRTRPNARQRGYTREWEKARANFIALHPTCRYCPAPATVVDHVKAHKGNMTLFWNKANWQPLCTPCHSSIKQSRERRT</sequence>
<dbReference type="Gene3D" id="1.10.30.50">
    <property type="match status" value="1"/>
</dbReference>
<gene>
    <name evidence="2" type="ORF">ABID19_001230</name>
</gene>
<dbReference type="SUPFAM" id="SSF161229">
    <property type="entry name" value="E6 C-terminal domain-like"/>
    <property type="match status" value="1"/>
</dbReference>
<keyword evidence="2" id="KW-0540">Nuclease</keyword>
<dbReference type="Proteomes" id="UP001549204">
    <property type="component" value="Unassembled WGS sequence"/>
</dbReference>
<proteinExistence type="predicted"/>
<keyword evidence="3" id="KW-1185">Reference proteome</keyword>
<dbReference type="EMBL" id="JBEPMC010000002">
    <property type="protein sequence ID" value="MET3578213.1"/>
    <property type="molecule type" value="Genomic_DNA"/>
</dbReference>
<dbReference type="InterPro" id="IPR003615">
    <property type="entry name" value="HNH_nuc"/>
</dbReference>
<dbReference type="CDD" id="cd00085">
    <property type="entry name" value="HNHc"/>
    <property type="match status" value="1"/>
</dbReference>
<reference evidence="2 3" key="1">
    <citation type="submission" date="2024-06" db="EMBL/GenBank/DDBJ databases">
        <title>Genomic Encyclopedia of Type Strains, Phase IV (KMG-IV): sequencing the most valuable type-strain genomes for metagenomic binning, comparative biology and taxonomic classification.</title>
        <authorList>
            <person name="Goeker M."/>
        </authorList>
    </citation>
    <scope>NUCLEOTIDE SEQUENCE [LARGE SCALE GENOMIC DNA]</scope>
    <source>
        <strain evidence="2 3">DSM 100022</strain>
    </source>
</reference>